<dbReference type="EMBL" id="JAFIQS020000001">
    <property type="protein sequence ID" value="KAH9487362.1"/>
    <property type="molecule type" value="Genomic_DNA"/>
</dbReference>
<dbReference type="Proteomes" id="UP000664032">
    <property type="component" value="Unassembled WGS sequence"/>
</dbReference>
<evidence type="ECO:0000313" key="2">
    <source>
        <dbReference type="Proteomes" id="UP000664032"/>
    </source>
</evidence>
<protein>
    <submittedName>
        <fullName evidence="1">tRNA3(Ser)-specific nuclease WapA</fullName>
    </submittedName>
</protein>
<name>A0ACB8HI05_PSICU</name>
<reference evidence="1" key="1">
    <citation type="submission" date="2021-10" db="EMBL/GenBank/DDBJ databases">
        <title>Psilocybe cubensis genome.</title>
        <authorList>
            <person name="Mckernan K.J."/>
            <person name="Crawford S."/>
            <person name="Trippe A."/>
            <person name="Kane L.T."/>
            <person name="Mclaughlin S."/>
        </authorList>
    </citation>
    <scope>NUCLEOTIDE SEQUENCE</scope>
    <source>
        <strain evidence="1">MGC-MH-2018</strain>
    </source>
</reference>
<organism evidence="1 2">
    <name type="scientific">Psilocybe cubensis</name>
    <name type="common">Psychedelic mushroom</name>
    <name type="synonym">Stropharia cubensis</name>
    <dbReference type="NCBI Taxonomy" id="181762"/>
    <lineage>
        <taxon>Eukaryota</taxon>
        <taxon>Fungi</taxon>
        <taxon>Dikarya</taxon>
        <taxon>Basidiomycota</taxon>
        <taxon>Agaricomycotina</taxon>
        <taxon>Agaricomycetes</taxon>
        <taxon>Agaricomycetidae</taxon>
        <taxon>Agaricales</taxon>
        <taxon>Agaricineae</taxon>
        <taxon>Strophariaceae</taxon>
        <taxon>Psilocybe</taxon>
    </lineage>
</organism>
<sequence length="2124" mass="232510">MALKEAFIQLVSNVEPIRRVLQIVYKDVVYAILLKYIYTAEIQKSMSIYGTLPLNHDVDASGSLSLTVPFSIPESQFKPTLSAFYHSANSKVSTLGKGWTLMGISTVERTPATVAQDGARGQLWFHDNVVPGLMFLPGVVGYNDKDCFTLDGQRLIKIGDTQENKTEYRFEIEQWTRVFAIGDNLANPTSWEQHLPDGTIRMFGSTEDSNVKADGHKDGYTRVWSINEASDPFTNYITFEYTKPSNGTVYPKRISYGGNRKLSISHRKRVAFTHEKRDDKITEYLGGYKIQTEKRLKEIRCIIGEAPTWEPPKWKYQFDYDYAPLTGVSRIRVLTLVDSLQDLKVEPLKFDWSDGNPVVFDSSKDVSTFSREGIIDAFHIDVNAQGFSDMVIASERKNPDNEDAPELYLDIYLSDSQGKVSETPTKGSGFTGLSNPQSLLAIDADGDGKADLLHIVSSASAYVITILLSNEDATDADNKFNKYEKQQSTTFTPEIMGGSFHAGDFEGNGKIGLVYIYLTTQESSPDVQQVHFVQFTSDGKALTAKDVAKGPSSASITSKDIHVVVGDLDGNGTDDIFILAPATSTPEDGWMIYFLQSNNGTLSYREDDPLKDAGKSVPRVSNPNIFPFKADSDGKTGLLFASATSDKFLKLQLLRSIGNSALLPGEPIATQAKYSDQVTVATLIQRMAEVVNIGGEDDNKVLSVFKFDGENFQQIPNVTQPADFGVLYVRCADLRGIGRSDLLFYSPGDEGRVIARVLPCSGSQPLDNITTFRNGLGGYTTVSYGPLTDPALYTASDIKYCRVTAQMNGTANNSTFSMTSGTAGCQPTESSRSNLVYFPSFVVRDISSKYDTDNPVTVNQFSYTYSNAEISFDGRGWLGFQTITKSDGISKILELTEYYQSFPCTGRVKLSQKRDSEDIAHIVDLGKSEYTWTSKQVNNEKNYTIQLDAVKETYYEAGVQAYDVDVAYTYDDYDNTLSTTITPSQPNASVLSIESTYDAPNSNARWVVGNKRTEDTKQADNFLRRLTQSYTTDTFACKERSHWVREDIWSTTNYTFDDAGYQKEITGPSSSRQEFAYNSTYTTVTTKTHTGTKTTTDESSDEPVTVPITLDEITEYDPATLLPLMVEKPNGVVTKFQYDVLGRKVAISQGPGKDSVSTVETTSFAMDGSKFIETRQISNGLAGTDAAMRKEISYYDGFMRSLSVRKSRPDRLDEYICVDTGYDSLNRKVSRSREYLSTSEPPALDQQFQYTYDKNSRLITEVYPANKSGGQSVTHNLKYSCEAGVPKITETLSVTSSDGGSAADTGSISRELAVIPNADDPSVGNFVKLCVAKRQNENLQTVDTVYDGVARPIEVTDSSSRVKLLLKYDGLSRQVEREIVQLAKPPGDGEKDSDVTFSHFRLTFDDTNLSSTLLNVLTGSSITSKTDFSRRLIEKSTTDETITFDYDADTLSKGRLSSVKSNQGIEHSFLYDNRGNHSSTTLKIDGHELQTTFTWTETGQLKTTNNPDGTSILQEYYPDGLTAKTISLSKGDAVKASVNFSGLENAFGLPLTRLFGNKITSTITVSDSGMLSADTLTLADTEKPLLEQQWDYDPFNKVATGKIGDNNLAYEYDKAGQLSQSIIGNITTVYQDGLCLSATNDSKSTKFTNNVDGWQLKSVFADDDSPLYEYTYSTDGKTSTKKAGDETTTLNYDAQDRLTAIVGSYTGFIYDYAGRLLKATAATGESILYVNPGCEMKVKTGATPDTTTTTWTSYLIDKERRASYTEDQPVDDAPASGVVYYFHTDQLGSTVAVSDNAGTLVTQYRYDALGKATVSGDDLARYKYCGREQFGTLYNFGARFYDFEASFNSSTGRFMTLDNHPLDIDNISPGSFNLYGFSQNDPINFTDLNGNRAVPTAHWIIDGLLIAAGLGLTIASMITLNPLLAVAGGAVLNSGLSGFVTDVAASVDNSSDTGSWLFQLGLGAVIGGVFGGASIGLNLGIRHGTKALLSAGSRQIFKHAVIQNSFNILAEAGLGAAGGAVQQGLTNLYQGDPIGKDVGWSATLGAIAGLVVAGGLMVGQSKWGRVALAGQRASDRILSSARTGLPNLRMQLAQGRFVNSSVVRDAPIEIYYISRGIHFTDIDG</sequence>
<evidence type="ECO:0000313" key="1">
    <source>
        <dbReference type="EMBL" id="KAH9487362.1"/>
    </source>
</evidence>
<gene>
    <name evidence="1" type="ORF">JR316_0001437</name>
</gene>
<accession>A0ACB8HI05</accession>
<keyword evidence="2" id="KW-1185">Reference proteome</keyword>
<proteinExistence type="predicted"/>
<comment type="caution">
    <text evidence="1">The sequence shown here is derived from an EMBL/GenBank/DDBJ whole genome shotgun (WGS) entry which is preliminary data.</text>
</comment>